<dbReference type="EMBL" id="LK052949">
    <property type="protein sequence ID" value="CDR47543.1"/>
    <property type="molecule type" value="Genomic_DNA"/>
</dbReference>
<dbReference type="GO" id="GO:0005524">
    <property type="term" value="F:ATP binding"/>
    <property type="evidence" value="ECO:0007669"/>
    <property type="project" value="InterPro"/>
</dbReference>
<organism evidence="5">
    <name type="scientific">Rhodotorula toruloides</name>
    <name type="common">Yeast</name>
    <name type="synonym">Rhodosporidium toruloides</name>
    <dbReference type="NCBI Taxonomy" id="5286"/>
    <lineage>
        <taxon>Eukaryota</taxon>
        <taxon>Fungi</taxon>
        <taxon>Dikarya</taxon>
        <taxon>Basidiomycota</taxon>
        <taxon>Pucciniomycotina</taxon>
        <taxon>Microbotryomycetes</taxon>
        <taxon>Sporidiobolales</taxon>
        <taxon>Sporidiobolaceae</taxon>
        <taxon>Rhodotorula</taxon>
    </lineage>
</organism>
<evidence type="ECO:0000256" key="2">
    <source>
        <dbReference type="SAM" id="MobiDB-lite"/>
    </source>
</evidence>
<proteinExistence type="predicted"/>
<dbReference type="Gene3D" id="3.40.50.300">
    <property type="entry name" value="P-loop containing nucleotide triphosphate hydrolases"/>
    <property type="match status" value="2"/>
</dbReference>
<dbReference type="GO" id="GO:0000403">
    <property type="term" value="F:Y-form DNA binding"/>
    <property type="evidence" value="ECO:0007669"/>
    <property type="project" value="TreeGrafter"/>
</dbReference>
<feature type="region of interest" description="Disordered" evidence="2">
    <location>
        <begin position="880"/>
        <end position="969"/>
    </location>
</feature>
<evidence type="ECO:0000313" key="5">
    <source>
        <dbReference type="EMBL" id="CDR47543.1"/>
    </source>
</evidence>
<dbReference type="InterPro" id="IPR050742">
    <property type="entry name" value="Helicase_Restrict-Modif_Enz"/>
</dbReference>
<dbReference type="GO" id="GO:0036121">
    <property type="term" value="F:double-stranded DNA helicase activity"/>
    <property type="evidence" value="ECO:0007669"/>
    <property type="project" value="TreeGrafter"/>
</dbReference>
<dbReference type="GO" id="GO:0070125">
    <property type="term" value="P:mitochondrial translational elongation"/>
    <property type="evidence" value="ECO:0007669"/>
    <property type="project" value="TreeGrafter"/>
</dbReference>
<dbReference type="PANTHER" id="PTHR47396">
    <property type="entry name" value="TYPE I RESTRICTION ENZYME ECOKI R PROTEIN"/>
    <property type="match status" value="1"/>
</dbReference>
<evidence type="ECO:0000259" key="3">
    <source>
        <dbReference type="PROSITE" id="PS51192"/>
    </source>
</evidence>
<feature type="compositionally biased region" description="Acidic residues" evidence="2">
    <location>
        <begin position="587"/>
        <end position="605"/>
    </location>
</feature>
<dbReference type="Pfam" id="PF04851">
    <property type="entry name" value="ResIII"/>
    <property type="match status" value="1"/>
</dbReference>
<dbReference type="AlphaFoldDB" id="A0A061BDT3"/>
<keyword evidence="1" id="KW-0378">Hydrolase</keyword>
<dbReference type="GO" id="GO:0061749">
    <property type="term" value="F:forked DNA-dependent helicase activity"/>
    <property type="evidence" value="ECO:0007669"/>
    <property type="project" value="TreeGrafter"/>
</dbReference>
<dbReference type="GO" id="GO:0032042">
    <property type="term" value="P:mitochondrial DNA metabolic process"/>
    <property type="evidence" value="ECO:0007669"/>
    <property type="project" value="TreeGrafter"/>
</dbReference>
<dbReference type="OrthoDB" id="270584at2759"/>
<feature type="domain" description="Helicase ATP-binding" evidence="3">
    <location>
        <begin position="113"/>
        <end position="378"/>
    </location>
</feature>
<dbReference type="InterPro" id="IPR014001">
    <property type="entry name" value="Helicase_ATP-bd"/>
</dbReference>
<keyword evidence="1" id="KW-0067">ATP-binding</keyword>
<reference evidence="5" key="1">
    <citation type="journal article" date="2014" name="Genome Announc.">
        <title>Draft genome sequence of Rhodosporidium toruloides CECT1137, an oleaginous yeast of biotechnological interest.</title>
        <authorList>
            <person name="Morin N."/>
            <person name="Calcas X."/>
            <person name="Devillers H."/>
            <person name="Durrens P."/>
            <person name="Sherman D.J."/>
            <person name="Nicaud J.-M."/>
            <person name="Neuveglise C."/>
        </authorList>
    </citation>
    <scope>NUCLEOTIDE SEQUENCE</scope>
    <source>
        <strain evidence="5">CECT1137</strain>
    </source>
</reference>
<feature type="compositionally biased region" description="Acidic residues" evidence="2">
    <location>
        <begin position="937"/>
        <end position="947"/>
    </location>
</feature>
<feature type="region of interest" description="Disordered" evidence="2">
    <location>
        <begin position="632"/>
        <end position="653"/>
    </location>
</feature>
<gene>
    <name evidence="5" type="ORF">RHTO0S_14e05072g</name>
</gene>
<dbReference type="SMART" id="SM00382">
    <property type="entry name" value="AAA"/>
    <property type="match status" value="1"/>
</dbReference>
<name>A0A061BDT3_RHOTO</name>
<feature type="compositionally biased region" description="Low complexity" evidence="2">
    <location>
        <begin position="66"/>
        <end position="76"/>
    </location>
</feature>
<evidence type="ECO:0000256" key="1">
    <source>
        <dbReference type="ARBA" id="ARBA00022806"/>
    </source>
</evidence>
<dbReference type="CDD" id="cd18799">
    <property type="entry name" value="SF2_C_EcoAI-like"/>
    <property type="match status" value="1"/>
</dbReference>
<feature type="domain" description="Helicase C-terminal" evidence="4">
    <location>
        <begin position="436"/>
        <end position="596"/>
    </location>
</feature>
<feature type="region of interest" description="Disordered" evidence="2">
    <location>
        <begin position="39"/>
        <end position="58"/>
    </location>
</feature>
<evidence type="ECO:0000259" key="4">
    <source>
        <dbReference type="PROSITE" id="PS51194"/>
    </source>
</evidence>
<dbReference type="InterPro" id="IPR001650">
    <property type="entry name" value="Helicase_C-like"/>
</dbReference>
<dbReference type="GO" id="GO:0016787">
    <property type="term" value="F:hydrolase activity"/>
    <property type="evidence" value="ECO:0007669"/>
    <property type="project" value="InterPro"/>
</dbReference>
<dbReference type="InterPro" id="IPR003593">
    <property type="entry name" value="AAA+_ATPase"/>
</dbReference>
<feature type="region of interest" description="Disordered" evidence="2">
    <location>
        <begin position="66"/>
        <end position="95"/>
    </location>
</feature>
<dbReference type="GO" id="GO:0005759">
    <property type="term" value="C:mitochondrial matrix"/>
    <property type="evidence" value="ECO:0007669"/>
    <property type="project" value="TreeGrafter"/>
</dbReference>
<dbReference type="Pfam" id="PF00271">
    <property type="entry name" value="Helicase_C"/>
    <property type="match status" value="1"/>
</dbReference>
<dbReference type="PANTHER" id="PTHR47396:SF1">
    <property type="entry name" value="ATP-DEPENDENT HELICASE IRC3-RELATED"/>
    <property type="match status" value="1"/>
</dbReference>
<dbReference type="SMART" id="SM00487">
    <property type="entry name" value="DEXDc"/>
    <property type="match status" value="1"/>
</dbReference>
<dbReference type="PROSITE" id="PS51192">
    <property type="entry name" value="HELICASE_ATP_BIND_1"/>
    <property type="match status" value="1"/>
</dbReference>
<sequence>MLVRGLGWPVRLPGLLLPQPALSPRRLLPSASSPAFSRRFSLHTAQRPGRSIETRYKRPIIPSRHLATAAAASRPPSSSPPHTPRSSGDSKPQRNLFNLRPYQQECVNSVLDELKKGEYSRLGVSSPTGSGKTAMFTNLISLIPPRIHPVTGERADQVLVIVNSIQLATQTGEAIRRAYPDLVVDVEQGDSRGSGLGHVTVATFQTLARDDCARLEKFIPERHKAVIIDEAHHAASPSYIEILSRFDSEIEKRFEGEVSGTGEAQEMIKASRITSKDEVDALQSAAAAAEVEAEEGFEPLPEEEEEVDDILEVASSPAAAAAVAASSPVPIPDPDPDPLPLKLDSLGRARVPLIAFTATWGRSDGIALGKVFEKIVWHGEWLDMIRGKWLSQLQFTTIRLGDRLNLDEVDVSRQTGDFVPSSLANAMDKSEFNNFAIDAWFEKAQDRRSTLIFAASVPHSVNLANAFRERGIDARFVSMATKQADRAELYRAFRAGEYPVLINYGILTEGADFPEIDCVLLARPTKSQNLFLQMIGRGLRLSPHTDKKDCLIIDLLGSAERSGGMMCTPTLFGLDPDTEIIGKSTEELEEMDKEEEEGEEKEEEEKSPVRRLHSIQYQHFTTAFDLVEHLANPRDPKTGENVTPEMRRWTGEGGNSVARLSRNAWVGCGNNVFILQLMNSGWVKMSPHPEHGFMAQIFRSFPNVGERKSQAVFSQTIATGYSPRECLLKADTYLKNHRTFKTYGLGRYAKWRSGEATDRQKEMIINRLIPKKDRENGKTTISGVWVGKPMDVEVDIMRPGGLTKGQASDIISRCRHGAIAHWKRTQSTIKKEERQVTSERKKAEQERIKVENKAERERAAAQKKADQLIATVRARRTRKEEAAAAAGEAVDGEDVEGKPKRRKSRKKAGEDASGQEGVEAGEEKPKRRRTRKKVNEDDAEGEVDGEASEEKPKKRRTRKEADEEFVESP</sequence>
<dbReference type="InterPro" id="IPR006935">
    <property type="entry name" value="Helicase/UvrB_N"/>
</dbReference>
<accession>A0A061BDT3</accession>
<feature type="region of interest" description="Disordered" evidence="2">
    <location>
        <begin position="825"/>
        <end position="865"/>
    </location>
</feature>
<dbReference type="InterPro" id="IPR027417">
    <property type="entry name" value="P-loop_NTPase"/>
</dbReference>
<feature type="compositionally biased region" description="Basic and acidic residues" evidence="2">
    <location>
        <begin position="829"/>
        <end position="865"/>
    </location>
</feature>
<keyword evidence="1" id="KW-0347">Helicase</keyword>
<protein>
    <submittedName>
        <fullName evidence="5">RHTO0S14e05072g1_1</fullName>
    </submittedName>
</protein>
<feature type="region of interest" description="Disordered" evidence="2">
    <location>
        <begin position="587"/>
        <end position="609"/>
    </location>
</feature>
<keyword evidence="1" id="KW-0547">Nucleotide-binding</keyword>
<dbReference type="SMART" id="SM00490">
    <property type="entry name" value="HELICc"/>
    <property type="match status" value="1"/>
</dbReference>
<dbReference type="SUPFAM" id="SSF52540">
    <property type="entry name" value="P-loop containing nucleoside triphosphate hydrolases"/>
    <property type="match status" value="1"/>
</dbReference>
<dbReference type="PROSITE" id="PS51194">
    <property type="entry name" value="HELICASE_CTER"/>
    <property type="match status" value="1"/>
</dbReference>